<dbReference type="AlphaFoldDB" id="A0A1I7ZRB3"/>
<sequence>MHGGFNGLLEAAIRGVPVVAIPFFADQFRNARTAEHRGFGIALQKHDFNGQNLMKALKKILYDPSYKQSALRISKLIRTKPFKADERFIEWTNFVIENGRLTNLDVVGANLNFVVYHNLDVIAVLVTILAAMVYVSYRITRRLLGAVLPGKTKVD</sequence>
<dbReference type="WBParaSite" id="L893_g29035.t1">
    <property type="protein sequence ID" value="L893_g29035.t1"/>
    <property type="gene ID" value="L893_g29035"/>
</dbReference>
<dbReference type="GO" id="GO:0015020">
    <property type="term" value="F:glucuronosyltransferase activity"/>
    <property type="evidence" value="ECO:0007669"/>
    <property type="project" value="UniProtKB-EC"/>
</dbReference>
<dbReference type="PANTHER" id="PTHR48043:SF143">
    <property type="entry name" value="UDP-GLUCURONOSYLTRANSFERASE"/>
    <property type="match status" value="1"/>
</dbReference>
<keyword evidence="4" id="KW-0808">Transferase</keyword>
<accession>A0A1I7ZRB3</accession>
<dbReference type="Proteomes" id="UP000095287">
    <property type="component" value="Unplaced"/>
</dbReference>
<proteinExistence type="inferred from homology"/>
<keyword evidence="6" id="KW-0472">Membrane</keyword>
<comment type="similarity">
    <text evidence="1">Belongs to the UDP-glycosyltransferase family.</text>
</comment>
<evidence type="ECO:0000313" key="8">
    <source>
        <dbReference type="WBParaSite" id="L893_g29035.t1"/>
    </source>
</evidence>
<evidence type="ECO:0000256" key="3">
    <source>
        <dbReference type="ARBA" id="ARBA00022676"/>
    </source>
</evidence>
<protein>
    <recommendedName>
        <fullName evidence="2">glucuronosyltransferase</fullName>
        <ecNumber evidence="2">2.4.1.17</ecNumber>
    </recommendedName>
</protein>
<evidence type="ECO:0000256" key="1">
    <source>
        <dbReference type="ARBA" id="ARBA00009995"/>
    </source>
</evidence>
<keyword evidence="3" id="KW-0328">Glycosyltransferase</keyword>
<name>A0A1I7ZRB3_9BILA</name>
<dbReference type="EC" id="2.4.1.17" evidence="2"/>
<dbReference type="Pfam" id="PF00201">
    <property type="entry name" value="UDPGT"/>
    <property type="match status" value="1"/>
</dbReference>
<dbReference type="PANTHER" id="PTHR48043">
    <property type="entry name" value="EG:EG0003.4 PROTEIN-RELATED"/>
    <property type="match status" value="1"/>
</dbReference>
<evidence type="ECO:0000256" key="5">
    <source>
        <dbReference type="ARBA" id="ARBA00047475"/>
    </source>
</evidence>
<evidence type="ECO:0000256" key="2">
    <source>
        <dbReference type="ARBA" id="ARBA00012544"/>
    </source>
</evidence>
<evidence type="ECO:0000256" key="4">
    <source>
        <dbReference type="ARBA" id="ARBA00022679"/>
    </source>
</evidence>
<keyword evidence="6" id="KW-0812">Transmembrane</keyword>
<dbReference type="Gene3D" id="3.40.50.2000">
    <property type="entry name" value="Glycogen Phosphorylase B"/>
    <property type="match status" value="1"/>
</dbReference>
<comment type="catalytic activity">
    <reaction evidence="5">
        <text>glucuronate acceptor + UDP-alpha-D-glucuronate = acceptor beta-D-glucuronoside + UDP + H(+)</text>
        <dbReference type="Rhea" id="RHEA:21032"/>
        <dbReference type="ChEBI" id="CHEBI:15378"/>
        <dbReference type="ChEBI" id="CHEBI:58052"/>
        <dbReference type="ChEBI" id="CHEBI:58223"/>
        <dbReference type="ChEBI" id="CHEBI:132367"/>
        <dbReference type="ChEBI" id="CHEBI:132368"/>
        <dbReference type="EC" id="2.4.1.17"/>
    </reaction>
</comment>
<feature type="transmembrane region" description="Helical" evidence="6">
    <location>
        <begin position="113"/>
        <end position="135"/>
    </location>
</feature>
<evidence type="ECO:0000313" key="7">
    <source>
        <dbReference type="Proteomes" id="UP000095287"/>
    </source>
</evidence>
<dbReference type="InterPro" id="IPR050271">
    <property type="entry name" value="UDP-glycosyltransferase"/>
</dbReference>
<organism evidence="7 8">
    <name type="scientific">Steinernema glaseri</name>
    <dbReference type="NCBI Taxonomy" id="37863"/>
    <lineage>
        <taxon>Eukaryota</taxon>
        <taxon>Metazoa</taxon>
        <taxon>Ecdysozoa</taxon>
        <taxon>Nematoda</taxon>
        <taxon>Chromadorea</taxon>
        <taxon>Rhabditida</taxon>
        <taxon>Tylenchina</taxon>
        <taxon>Panagrolaimomorpha</taxon>
        <taxon>Strongyloidoidea</taxon>
        <taxon>Steinernematidae</taxon>
        <taxon>Steinernema</taxon>
    </lineage>
</organism>
<dbReference type="InterPro" id="IPR002213">
    <property type="entry name" value="UDP_glucos_trans"/>
</dbReference>
<reference evidence="8" key="1">
    <citation type="submission" date="2016-11" db="UniProtKB">
        <authorList>
            <consortium name="WormBaseParasite"/>
        </authorList>
    </citation>
    <scope>IDENTIFICATION</scope>
</reference>
<keyword evidence="6" id="KW-1133">Transmembrane helix</keyword>
<dbReference type="SUPFAM" id="SSF53756">
    <property type="entry name" value="UDP-Glycosyltransferase/glycogen phosphorylase"/>
    <property type="match status" value="1"/>
</dbReference>
<keyword evidence="7" id="KW-1185">Reference proteome</keyword>
<evidence type="ECO:0000256" key="6">
    <source>
        <dbReference type="SAM" id="Phobius"/>
    </source>
</evidence>